<dbReference type="InterPro" id="IPR035649">
    <property type="entry name" value="EFG_V"/>
</dbReference>
<keyword evidence="2" id="KW-0342">GTP-binding</keyword>
<dbReference type="SMART" id="SM00838">
    <property type="entry name" value="EFG_C"/>
    <property type="match status" value="1"/>
</dbReference>
<dbReference type="CDD" id="cd03713">
    <property type="entry name" value="EFG_mtEFG_C"/>
    <property type="match status" value="1"/>
</dbReference>
<reference evidence="4 5" key="1">
    <citation type="submission" date="2013-02" db="EMBL/GenBank/DDBJ databases">
        <authorList>
            <person name="Fiebig A."/>
            <person name="Goeker M."/>
            <person name="Klenk H.-P.P."/>
        </authorList>
    </citation>
    <scope>NUCLEOTIDE SEQUENCE [LARGE SCALE GENOMIC DNA]</scope>
    <source>
        <strain evidence="4 5">DSM 19309</strain>
    </source>
</reference>
<keyword evidence="5" id="KW-1185">Reference proteome</keyword>
<evidence type="ECO:0000313" key="5">
    <source>
        <dbReference type="Proteomes" id="UP000019666"/>
    </source>
</evidence>
<evidence type="ECO:0000256" key="1">
    <source>
        <dbReference type="ARBA" id="ARBA00022741"/>
    </source>
</evidence>
<proteinExistence type="predicted"/>
<feature type="domain" description="Elongation factor EFG" evidence="3">
    <location>
        <begin position="21"/>
        <end position="111"/>
    </location>
</feature>
<evidence type="ECO:0000313" key="4">
    <source>
        <dbReference type="EMBL" id="EYD78201.1"/>
    </source>
</evidence>
<gene>
    <name evidence="4" type="ORF">Rumeso_00223</name>
</gene>
<keyword evidence="1" id="KW-0547">Nucleotide-binding</keyword>
<comment type="caution">
    <text evidence="4">The sequence shown here is derived from an EMBL/GenBank/DDBJ whole genome shotgun (WGS) entry which is preliminary data.</text>
</comment>
<name>A0A017HUY3_9RHOB</name>
<dbReference type="STRING" id="442562.Rumeso_00223"/>
<dbReference type="SUPFAM" id="SSF54980">
    <property type="entry name" value="EF-G C-terminal domain-like"/>
    <property type="match status" value="1"/>
</dbReference>
<dbReference type="PANTHER" id="PTHR43261:SF7">
    <property type="entry name" value="ELONGATION FACTOR G-LIKE PROTEIN"/>
    <property type="match status" value="1"/>
</dbReference>
<dbReference type="RefSeq" id="WP_245639324.1">
    <property type="nucleotide sequence ID" value="NZ_KK088599.1"/>
</dbReference>
<dbReference type="HOGENOM" id="CLU_2047996_0_0_5"/>
<dbReference type="Gene3D" id="3.30.70.240">
    <property type="match status" value="1"/>
</dbReference>
<accession>A0A017HUY3</accession>
<dbReference type="Pfam" id="PF00679">
    <property type="entry name" value="EFG_C"/>
    <property type="match status" value="1"/>
</dbReference>
<dbReference type="EMBL" id="AOSK01000007">
    <property type="protein sequence ID" value="EYD78201.1"/>
    <property type="molecule type" value="Genomic_DNA"/>
</dbReference>
<sequence>MAFQKAAQKAMSELMPSCGPVLLEPILRVAISVPSEFTPRVQRIVTGRRGQLLGFDSKPGWRGWDEVQALMPAGEIGDMIVDLRSQSLGLGWFTQEFDHLQEVMGRASEQVVAARAEALK</sequence>
<keyword evidence="4" id="KW-0648">Protein biosynthesis</keyword>
<evidence type="ECO:0000256" key="2">
    <source>
        <dbReference type="ARBA" id="ARBA00023134"/>
    </source>
</evidence>
<evidence type="ECO:0000259" key="3">
    <source>
        <dbReference type="SMART" id="SM00838"/>
    </source>
</evidence>
<protein>
    <submittedName>
        <fullName evidence="4">Translation elongation factor G-related protein</fullName>
    </submittedName>
</protein>
<dbReference type="InterPro" id="IPR035647">
    <property type="entry name" value="EFG_III/V"/>
</dbReference>
<dbReference type="PANTHER" id="PTHR43261">
    <property type="entry name" value="TRANSLATION ELONGATION FACTOR G-RELATED"/>
    <property type="match status" value="1"/>
</dbReference>
<dbReference type="GO" id="GO:0017111">
    <property type="term" value="F:ribonucleoside triphosphate phosphatase activity"/>
    <property type="evidence" value="ECO:0007669"/>
    <property type="project" value="UniProtKB-ARBA"/>
</dbReference>
<keyword evidence="4" id="KW-0251">Elongation factor</keyword>
<dbReference type="PATRIC" id="fig|442562.3.peg.224"/>
<dbReference type="GO" id="GO:0032790">
    <property type="term" value="P:ribosome disassembly"/>
    <property type="evidence" value="ECO:0007669"/>
    <property type="project" value="TreeGrafter"/>
</dbReference>
<organism evidence="4 5">
    <name type="scientific">Rubellimicrobium mesophilum DSM 19309</name>
    <dbReference type="NCBI Taxonomy" id="442562"/>
    <lineage>
        <taxon>Bacteria</taxon>
        <taxon>Pseudomonadati</taxon>
        <taxon>Pseudomonadota</taxon>
        <taxon>Alphaproteobacteria</taxon>
        <taxon>Rhodobacterales</taxon>
        <taxon>Roseobacteraceae</taxon>
        <taxon>Rubellimicrobium</taxon>
    </lineage>
</organism>
<dbReference type="GO" id="GO:0005525">
    <property type="term" value="F:GTP binding"/>
    <property type="evidence" value="ECO:0007669"/>
    <property type="project" value="UniProtKB-KW"/>
</dbReference>
<dbReference type="InterPro" id="IPR000640">
    <property type="entry name" value="EFG_V-like"/>
</dbReference>
<dbReference type="AlphaFoldDB" id="A0A017HUY3"/>
<dbReference type="GO" id="GO:0003746">
    <property type="term" value="F:translation elongation factor activity"/>
    <property type="evidence" value="ECO:0007669"/>
    <property type="project" value="UniProtKB-KW"/>
</dbReference>
<dbReference type="Proteomes" id="UP000019666">
    <property type="component" value="Unassembled WGS sequence"/>
</dbReference>